<dbReference type="CDD" id="cd14728">
    <property type="entry name" value="Ere-like"/>
    <property type="match status" value="1"/>
</dbReference>
<dbReference type="GO" id="GO:0046677">
    <property type="term" value="P:response to antibiotic"/>
    <property type="evidence" value="ECO:0007669"/>
    <property type="project" value="InterPro"/>
</dbReference>
<feature type="compositionally biased region" description="Low complexity" evidence="1">
    <location>
        <begin position="1"/>
        <end position="16"/>
    </location>
</feature>
<organism evidence="2 3">
    <name type="scientific">Chitinophaga japonensis</name>
    <name type="common">Flexibacter japonensis</name>
    <dbReference type="NCBI Taxonomy" id="104662"/>
    <lineage>
        <taxon>Bacteria</taxon>
        <taxon>Pseudomonadati</taxon>
        <taxon>Bacteroidota</taxon>
        <taxon>Chitinophagia</taxon>
        <taxon>Chitinophagales</taxon>
        <taxon>Chitinophagaceae</taxon>
        <taxon>Chitinophaga</taxon>
    </lineage>
</organism>
<dbReference type="SUPFAM" id="SSF159501">
    <property type="entry name" value="EreA/ChaN-like"/>
    <property type="match status" value="1"/>
</dbReference>
<dbReference type="AlphaFoldDB" id="A0A562THF1"/>
<evidence type="ECO:0000313" key="2">
    <source>
        <dbReference type="EMBL" id="TWI92366.1"/>
    </source>
</evidence>
<dbReference type="EMBL" id="VLLG01000002">
    <property type="protein sequence ID" value="TWI92366.1"/>
    <property type="molecule type" value="Genomic_DNA"/>
</dbReference>
<evidence type="ECO:0000313" key="3">
    <source>
        <dbReference type="Proteomes" id="UP000316778"/>
    </source>
</evidence>
<gene>
    <name evidence="2" type="ORF">LX66_1753</name>
</gene>
<dbReference type="Gene3D" id="3.40.1660.10">
    <property type="entry name" value="EreA-like (biosynthetic domain)"/>
    <property type="match status" value="1"/>
</dbReference>
<dbReference type="Proteomes" id="UP000316778">
    <property type="component" value="Unassembled WGS sequence"/>
</dbReference>
<accession>A0A562THF1</accession>
<reference evidence="2 3" key="1">
    <citation type="journal article" date="2013" name="Stand. Genomic Sci.">
        <title>Genomic Encyclopedia of Type Strains, Phase I: The one thousand microbial genomes (KMG-I) project.</title>
        <authorList>
            <person name="Kyrpides N.C."/>
            <person name="Woyke T."/>
            <person name="Eisen J.A."/>
            <person name="Garrity G."/>
            <person name="Lilburn T.G."/>
            <person name="Beck B.J."/>
            <person name="Whitman W.B."/>
            <person name="Hugenholtz P."/>
            <person name="Klenk H.P."/>
        </authorList>
    </citation>
    <scope>NUCLEOTIDE SEQUENCE [LARGE SCALE GENOMIC DNA]</scope>
    <source>
        <strain evidence="2 3">DSM 13484</strain>
    </source>
</reference>
<protein>
    <submittedName>
        <fullName evidence="2">Erythromycin esterase-like protein</fullName>
    </submittedName>
</protein>
<proteinExistence type="predicted"/>
<keyword evidence="3" id="KW-1185">Reference proteome</keyword>
<dbReference type="InterPro" id="IPR052036">
    <property type="entry name" value="Hydrolase/PRTase-associated"/>
</dbReference>
<comment type="caution">
    <text evidence="2">The sequence shown here is derived from an EMBL/GenBank/DDBJ whole genome shotgun (WGS) entry which is preliminary data.</text>
</comment>
<dbReference type="InterPro" id="IPR007815">
    <property type="entry name" value="Emycin_Estase"/>
</dbReference>
<dbReference type="PANTHER" id="PTHR31299">
    <property type="entry name" value="ESTERASE, PUTATIVE (AFU_ORTHOLOGUE AFUA_1G05850)-RELATED"/>
    <property type="match status" value="1"/>
</dbReference>
<evidence type="ECO:0000256" key="1">
    <source>
        <dbReference type="SAM" id="MobiDB-lite"/>
    </source>
</evidence>
<dbReference type="PIRSF" id="PIRSF036794">
    <property type="entry name" value="UCP_erythr_ester"/>
    <property type="match status" value="1"/>
</dbReference>
<sequence length="472" mass="53720">MQKPKQQPKLKQLPLLKRSEPSEKIYNRKGRESGPFYFVTAPGYNPCGIVPKNNAMHTLTDTAGLEPLLNDIADSKIVMLGEATHGTHEYYTWRTAISKKLIQEKGFRFIAVEGDWPDCYRINRYVKGYADAGTDIRPILRSFDRWPAWMWANWEIAALAEWLREHNSHLPVEERVGFYGLDVYSLWDSMHAMMGYLEKEDRQAAQSVKKAMACFEPFGENEHLYARFSLNDHNCRDEVIALLTEIRLKAQFLDGDREAGFNTEQNALIAVNAEKYYSSMIGFGNESWNIRDRHMMETLERLLLFHGPLAKGIVWAHNTHIGDARATDMARAGMVNIGQLARDEYGEANVYLAGFGGYQGAVIAGSAWGAPMREMEMPPAREGSIEEVLHREPGSDCYLLFTEEPGRVFRQRTGHRAIGVVYDPERESGNYVPSVLSERYNAFIYLDQTSALHPFHLHPKGAEVPETYPFGV</sequence>
<dbReference type="Pfam" id="PF05139">
    <property type="entry name" value="Erythro_esteras"/>
    <property type="match status" value="1"/>
</dbReference>
<dbReference type="InterPro" id="IPR014622">
    <property type="entry name" value="UCP036794_erythomycin"/>
</dbReference>
<feature type="region of interest" description="Disordered" evidence="1">
    <location>
        <begin position="1"/>
        <end position="23"/>
    </location>
</feature>
<name>A0A562THF1_CHIJA</name>
<dbReference type="Gene3D" id="3.30.1870.10">
    <property type="entry name" value="EreA-like, domain 2"/>
    <property type="match status" value="1"/>
</dbReference>
<dbReference type="PANTHER" id="PTHR31299:SF0">
    <property type="entry name" value="ESTERASE, PUTATIVE (AFU_ORTHOLOGUE AFUA_1G05850)-RELATED"/>
    <property type="match status" value="1"/>
</dbReference>